<evidence type="ECO:0000256" key="1">
    <source>
        <dbReference type="SAM" id="Phobius"/>
    </source>
</evidence>
<dbReference type="Proteomes" id="UP000251047">
    <property type="component" value="Unassembled WGS sequence"/>
</dbReference>
<reference evidence="2 3" key="1">
    <citation type="journal article" date="2018" name="Syst. Appl. Microbiol.">
        <title>Corynebacterium heidelbergense sp. nov., isolated from the preen glands of Egyptian geese (Alopochen aegyptiacus).</title>
        <authorList>
            <person name="Braun M.S."/>
            <person name="Wang E."/>
            <person name="Zimmermann S."/>
            <person name="Wink M."/>
        </authorList>
    </citation>
    <scope>NUCLEOTIDE SEQUENCE [LARGE SCALE GENOMIC DNA]</scope>
    <source>
        <strain evidence="2 3">DSM 104638</strain>
    </source>
</reference>
<evidence type="ECO:0000313" key="3">
    <source>
        <dbReference type="Proteomes" id="UP000251047"/>
    </source>
</evidence>
<evidence type="ECO:0000313" key="2">
    <source>
        <dbReference type="EMBL" id="RAV34911.1"/>
    </source>
</evidence>
<accession>A0A364VE63</accession>
<sequence length="61" mass="6313">MTNIIAGAMIGVGTALSFVSIAMFSDDLIEGRLSTRKKVIWAITLCIGPAMIGAGIGMVNN</sequence>
<gene>
    <name evidence="2" type="ORF">CWC39_00810</name>
</gene>
<feature type="transmembrane region" description="Helical" evidence="1">
    <location>
        <begin position="6"/>
        <end position="27"/>
    </location>
</feature>
<protein>
    <submittedName>
        <fullName evidence="2">Uncharacterized protein</fullName>
    </submittedName>
</protein>
<feature type="transmembrane region" description="Helical" evidence="1">
    <location>
        <begin position="39"/>
        <end position="59"/>
    </location>
</feature>
<keyword evidence="1" id="KW-0812">Transmembrane</keyword>
<dbReference type="EMBL" id="PHQP01000003">
    <property type="protein sequence ID" value="RAV34911.1"/>
    <property type="molecule type" value="Genomic_DNA"/>
</dbReference>
<keyword evidence="1" id="KW-0472">Membrane</keyword>
<dbReference type="RefSeq" id="WP_112768627.1">
    <property type="nucleotide sequence ID" value="NZ_CP063191.1"/>
</dbReference>
<name>A0A364VE63_9CORY</name>
<dbReference type="AlphaFoldDB" id="A0A364VE63"/>
<organism evidence="2 3">
    <name type="scientific">Corynebacterium heidelbergense</name>
    <dbReference type="NCBI Taxonomy" id="2055947"/>
    <lineage>
        <taxon>Bacteria</taxon>
        <taxon>Bacillati</taxon>
        <taxon>Actinomycetota</taxon>
        <taxon>Actinomycetes</taxon>
        <taxon>Mycobacteriales</taxon>
        <taxon>Corynebacteriaceae</taxon>
        <taxon>Corynebacterium</taxon>
    </lineage>
</organism>
<keyword evidence="1" id="KW-1133">Transmembrane helix</keyword>
<comment type="caution">
    <text evidence="2">The sequence shown here is derived from an EMBL/GenBank/DDBJ whole genome shotgun (WGS) entry which is preliminary data.</text>
</comment>
<proteinExistence type="predicted"/>